<keyword evidence="6 9" id="KW-0456">Lyase</keyword>
<feature type="binding site" evidence="9 11">
    <location>
        <position position="242"/>
    </location>
    <ligand>
        <name>substrate</name>
    </ligand>
</feature>
<proteinExistence type="inferred from homology"/>
<evidence type="ECO:0000256" key="11">
    <source>
        <dbReference type="PIRSR" id="PIRSR614732-2"/>
    </source>
</evidence>
<dbReference type="Gene3D" id="3.20.20.70">
    <property type="entry name" value="Aldolase class I"/>
    <property type="match status" value="1"/>
</dbReference>
<name>A0AAP3ZZ64_PAEPO</name>
<dbReference type="AlphaFoldDB" id="A0AAP3ZZ64"/>
<dbReference type="InterPro" id="IPR014732">
    <property type="entry name" value="OMPdecase"/>
</dbReference>
<evidence type="ECO:0000313" key="15">
    <source>
        <dbReference type="Proteomes" id="UP001229409"/>
    </source>
</evidence>
<dbReference type="InterPro" id="IPR001754">
    <property type="entry name" value="OMPdeCOase_dom"/>
</dbReference>
<feature type="binding site" evidence="9 11">
    <location>
        <position position="241"/>
    </location>
    <ligand>
        <name>substrate</name>
    </ligand>
</feature>
<feature type="binding site" evidence="9 11">
    <location>
        <position position="150"/>
    </location>
    <ligand>
        <name>substrate</name>
    </ligand>
</feature>
<feature type="active site" description="Proton donor" evidence="9">
    <location>
        <position position="87"/>
    </location>
</feature>
<comment type="pathway">
    <text evidence="2 9 12">Pyrimidine metabolism; UMP biosynthesis via de novo pathway; UMP from orotate: step 2/2.</text>
</comment>
<comment type="catalytic activity">
    <reaction evidence="7 9 12">
        <text>orotidine 5'-phosphate + H(+) = UMP + CO2</text>
        <dbReference type="Rhea" id="RHEA:11596"/>
        <dbReference type="ChEBI" id="CHEBI:15378"/>
        <dbReference type="ChEBI" id="CHEBI:16526"/>
        <dbReference type="ChEBI" id="CHEBI:57538"/>
        <dbReference type="ChEBI" id="CHEBI:57865"/>
        <dbReference type="EC" id="4.1.1.23"/>
    </reaction>
</comment>
<evidence type="ECO:0000256" key="4">
    <source>
        <dbReference type="ARBA" id="ARBA00022793"/>
    </source>
</evidence>
<feature type="active site" description="For OMPdecase activity" evidence="10">
    <location>
        <position position="90"/>
    </location>
</feature>
<evidence type="ECO:0000313" key="14">
    <source>
        <dbReference type="EMBL" id="MDH2332407.1"/>
    </source>
</evidence>
<keyword evidence="4 9" id="KW-0210">Decarboxylase</keyword>
<evidence type="ECO:0000259" key="13">
    <source>
        <dbReference type="SMART" id="SM00934"/>
    </source>
</evidence>
<dbReference type="InterPro" id="IPR047596">
    <property type="entry name" value="OMPdecase_bac"/>
</dbReference>
<sequence>MSFITGKCTRIDVKRGCRTVNGAFQQMAGRLMVALDYPNAQQAEQLIRQLEGIPCYIKVGMQLFYNAGPAFVEQLKSRGYSVFLDLKMHDIPNTVRGGAESITRLGVDMFNVHAAGGVNMMSAAKAGAEAAISADSSLSMPLIIAVTQLTSTDQTTMNKELGIPGTVQDAVVRYAQLTREAGLDGVVASPLEVPAIRAVCGSDFKTITPGIRPAGSAAGDQSRVLTPGQAIAQGSSYIVVGRPITAAADPRAAAEHIIEEMIQV</sequence>
<dbReference type="InterPro" id="IPR013785">
    <property type="entry name" value="Aldolase_TIM"/>
</dbReference>
<feature type="binding site" evidence="9 11">
    <location>
        <position position="212"/>
    </location>
    <ligand>
        <name>substrate</name>
    </ligand>
</feature>
<feature type="binding site" evidence="9 11">
    <location>
        <position position="58"/>
    </location>
    <ligand>
        <name>substrate</name>
    </ligand>
</feature>
<feature type="binding site" evidence="9">
    <location>
        <begin position="85"/>
        <end position="94"/>
    </location>
    <ligand>
        <name>substrate</name>
    </ligand>
</feature>
<dbReference type="Pfam" id="PF00215">
    <property type="entry name" value="OMPdecase"/>
    <property type="match status" value="1"/>
</dbReference>
<feature type="domain" description="Orotidine 5'-phosphate decarboxylase" evidence="13">
    <location>
        <begin position="30"/>
        <end position="257"/>
    </location>
</feature>
<dbReference type="GO" id="GO:0005829">
    <property type="term" value="C:cytosol"/>
    <property type="evidence" value="ECO:0007669"/>
    <property type="project" value="TreeGrafter"/>
</dbReference>
<evidence type="ECO:0000256" key="3">
    <source>
        <dbReference type="ARBA" id="ARBA00011738"/>
    </source>
</evidence>
<dbReference type="RefSeq" id="WP_081047489.1">
    <property type="nucleotide sequence ID" value="NZ_CP011420.1"/>
</dbReference>
<dbReference type="InterPro" id="IPR011060">
    <property type="entry name" value="RibuloseP-bd_barrel"/>
</dbReference>
<dbReference type="SUPFAM" id="SSF51366">
    <property type="entry name" value="Ribulose-phoshate binding barrel"/>
    <property type="match status" value="1"/>
</dbReference>
<dbReference type="GO" id="GO:0004590">
    <property type="term" value="F:orotidine-5'-phosphate decarboxylase activity"/>
    <property type="evidence" value="ECO:0007669"/>
    <property type="project" value="UniProtKB-UniRule"/>
</dbReference>
<dbReference type="Proteomes" id="UP001229409">
    <property type="component" value="Unassembled WGS sequence"/>
</dbReference>
<gene>
    <name evidence="9 14" type="primary">pyrF</name>
    <name evidence="14" type="ORF">QDS18_16220</name>
</gene>
<feature type="binding site" evidence="9 11">
    <location>
        <position position="36"/>
    </location>
    <ligand>
        <name>substrate</name>
    </ligand>
</feature>
<dbReference type="PANTHER" id="PTHR32119">
    <property type="entry name" value="OROTIDINE 5'-PHOSPHATE DECARBOXYLASE"/>
    <property type="match status" value="1"/>
</dbReference>
<reference evidence="14" key="1">
    <citation type="submission" date="2023-04" db="EMBL/GenBank/DDBJ databases">
        <title>Uncovering the Secrets of Slow-Growing Bacteria in Tropical Savanna Soil through Cultivation and Genomic Analysis.</title>
        <authorList>
            <person name="Goncalves O.S."/>
            <person name="Santana M.F."/>
        </authorList>
    </citation>
    <scope>NUCLEOTIDE SEQUENCE</scope>
    <source>
        <strain evidence="14">ANTI</strain>
    </source>
</reference>
<evidence type="ECO:0000256" key="12">
    <source>
        <dbReference type="RuleBase" id="RU000512"/>
    </source>
</evidence>
<dbReference type="HAMAP" id="MF_01200_B">
    <property type="entry name" value="OMPdecase_type1_B"/>
    <property type="match status" value="1"/>
</dbReference>
<comment type="function">
    <text evidence="1 9">Catalyzes the decarboxylation of orotidine 5'-monophosphate (OMP) to uridine 5'-monophosphate (UMP).</text>
</comment>
<feature type="active site" description="For OMPdecase activity" evidence="10">
    <location>
        <position position="85"/>
    </location>
</feature>
<evidence type="ECO:0000256" key="9">
    <source>
        <dbReference type="HAMAP-Rule" id="MF_01200"/>
    </source>
</evidence>
<comment type="similarity">
    <text evidence="8 9">Belongs to the OMP decarboxylase family. Type 1 subfamily.</text>
</comment>
<keyword evidence="5 9" id="KW-0665">Pyrimidine biosynthesis</keyword>
<dbReference type="EC" id="4.1.1.23" evidence="9"/>
<dbReference type="FunFam" id="3.20.20.70:FF:000015">
    <property type="entry name" value="Orotidine 5'-phosphate decarboxylase"/>
    <property type="match status" value="1"/>
</dbReference>
<evidence type="ECO:0000256" key="6">
    <source>
        <dbReference type="ARBA" id="ARBA00023239"/>
    </source>
</evidence>
<dbReference type="PROSITE" id="PS00156">
    <property type="entry name" value="OMPDECASE"/>
    <property type="match status" value="1"/>
</dbReference>
<dbReference type="PANTHER" id="PTHR32119:SF2">
    <property type="entry name" value="OROTIDINE 5'-PHOSPHATE DECARBOXYLASE"/>
    <property type="match status" value="1"/>
</dbReference>
<dbReference type="GO" id="GO:0006207">
    <property type="term" value="P:'de novo' pyrimidine nucleobase biosynthetic process"/>
    <property type="evidence" value="ECO:0007669"/>
    <property type="project" value="InterPro"/>
</dbReference>
<dbReference type="GO" id="GO:0044205">
    <property type="term" value="P:'de novo' UMP biosynthetic process"/>
    <property type="evidence" value="ECO:0007669"/>
    <property type="project" value="UniProtKB-UniRule"/>
</dbReference>
<accession>A0AAP3ZZ64</accession>
<evidence type="ECO:0000256" key="8">
    <source>
        <dbReference type="ARBA" id="ARBA00061012"/>
    </source>
</evidence>
<evidence type="ECO:0000256" key="2">
    <source>
        <dbReference type="ARBA" id="ARBA00004861"/>
    </source>
</evidence>
<evidence type="ECO:0000256" key="1">
    <source>
        <dbReference type="ARBA" id="ARBA00002356"/>
    </source>
</evidence>
<evidence type="ECO:0000256" key="5">
    <source>
        <dbReference type="ARBA" id="ARBA00022975"/>
    </source>
</evidence>
<evidence type="ECO:0000256" key="10">
    <source>
        <dbReference type="PIRSR" id="PIRSR614732-1"/>
    </source>
</evidence>
<dbReference type="NCBIfam" id="TIGR01740">
    <property type="entry name" value="pyrF"/>
    <property type="match status" value="1"/>
</dbReference>
<comment type="caution">
    <text evidence="14">The sequence shown here is derived from an EMBL/GenBank/DDBJ whole genome shotgun (WGS) entry which is preliminary data.</text>
</comment>
<comment type="subunit">
    <text evidence="3 9">Homodimer.</text>
</comment>
<dbReference type="EMBL" id="JARVWT010000006">
    <property type="protein sequence ID" value="MDH2332407.1"/>
    <property type="molecule type" value="Genomic_DNA"/>
</dbReference>
<feature type="active site" description="For OMPdecase activity" evidence="10">
    <location>
        <position position="87"/>
    </location>
</feature>
<dbReference type="CDD" id="cd04725">
    <property type="entry name" value="OMP_decarboxylase_like"/>
    <property type="match status" value="1"/>
</dbReference>
<dbReference type="SMART" id="SM00934">
    <property type="entry name" value="OMPdecase"/>
    <property type="match status" value="1"/>
</dbReference>
<organism evidence="14 15">
    <name type="scientific">Paenibacillus polymyxa</name>
    <name type="common">Bacillus polymyxa</name>
    <dbReference type="NCBI Taxonomy" id="1406"/>
    <lineage>
        <taxon>Bacteria</taxon>
        <taxon>Bacillati</taxon>
        <taxon>Bacillota</taxon>
        <taxon>Bacilli</taxon>
        <taxon>Bacillales</taxon>
        <taxon>Paenibacillaceae</taxon>
        <taxon>Paenibacillus</taxon>
    </lineage>
</organism>
<evidence type="ECO:0000256" key="7">
    <source>
        <dbReference type="ARBA" id="ARBA00049157"/>
    </source>
</evidence>
<dbReference type="NCBIfam" id="NF001273">
    <property type="entry name" value="PRK00230.1"/>
    <property type="match status" value="1"/>
</dbReference>
<dbReference type="InterPro" id="IPR018089">
    <property type="entry name" value="OMPdecase_AS"/>
</dbReference>
<feature type="binding site" evidence="9 11">
    <location>
        <position position="221"/>
    </location>
    <ligand>
        <name>substrate</name>
    </ligand>
</feature>
<protein>
    <recommendedName>
        <fullName evidence="9">Orotidine 5'-phosphate decarboxylase</fullName>
        <ecNumber evidence="9">4.1.1.23</ecNumber>
    </recommendedName>
    <alternativeName>
        <fullName evidence="9">OMP decarboxylase</fullName>
        <shortName evidence="9">OMPDCase</shortName>
        <shortName evidence="9">OMPdecase</shortName>
    </alternativeName>
</protein>